<name>A0A3E0I732_9PSEU</name>
<dbReference type="AlphaFoldDB" id="A0A3E0I732"/>
<comment type="caution">
    <text evidence="2">The sequence shown here is derived from an EMBL/GenBank/DDBJ whole genome shotgun (WGS) entry which is preliminary data.</text>
</comment>
<evidence type="ECO:0000313" key="3">
    <source>
        <dbReference type="Proteomes" id="UP000256269"/>
    </source>
</evidence>
<dbReference type="PANTHER" id="PTHR43422:SF3">
    <property type="entry name" value="THIAMINE THIAZOLE SYNTHASE"/>
    <property type="match status" value="1"/>
</dbReference>
<gene>
    <name evidence="2" type="ORF">BCF44_102186</name>
</gene>
<feature type="domain" description="FAD-binding" evidence="1">
    <location>
        <begin position="6"/>
        <end position="341"/>
    </location>
</feature>
<dbReference type="RefSeq" id="WP_116173074.1">
    <property type="nucleotide sequence ID" value="NZ_CP144375.1"/>
</dbReference>
<dbReference type="Gene3D" id="3.50.50.60">
    <property type="entry name" value="FAD/NAD(P)-binding domain"/>
    <property type="match status" value="1"/>
</dbReference>
<dbReference type="PANTHER" id="PTHR43422">
    <property type="entry name" value="THIAMINE THIAZOLE SYNTHASE"/>
    <property type="match status" value="1"/>
</dbReference>
<protein>
    <submittedName>
        <fullName evidence="2">Flavin-dependent dehydrogenase</fullName>
    </submittedName>
</protein>
<evidence type="ECO:0000259" key="1">
    <source>
        <dbReference type="Pfam" id="PF01494"/>
    </source>
</evidence>
<dbReference type="Proteomes" id="UP000256269">
    <property type="component" value="Unassembled WGS sequence"/>
</dbReference>
<keyword evidence="3" id="KW-1185">Reference proteome</keyword>
<dbReference type="InterPro" id="IPR036188">
    <property type="entry name" value="FAD/NAD-bd_sf"/>
</dbReference>
<evidence type="ECO:0000313" key="2">
    <source>
        <dbReference type="EMBL" id="REH53965.1"/>
    </source>
</evidence>
<accession>A0A3E0I732</accession>
<dbReference type="InterPro" id="IPR002938">
    <property type="entry name" value="FAD-bd"/>
</dbReference>
<proteinExistence type="predicted"/>
<dbReference type="OrthoDB" id="9790035at2"/>
<dbReference type="GO" id="GO:0071949">
    <property type="term" value="F:FAD binding"/>
    <property type="evidence" value="ECO:0007669"/>
    <property type="project" value="InterPro"/>
</dbReference>
<dbReference type="Pfam" id="PF01494">
    <property type="entry name" value="FAD_binding_3"/>
    <property type="match status" value="1"/>
</dbReference>
<dbReference type="SUPFAM" id="SSF51905">
    <property type="entry name" value="FAD/NAD(P)-binding domain"/>
    <property type="match status" value="1"/>
</dbReference>
<dbReference type="EMBL" id="QUNO01000002">
    <property type="protein sequence ID" value="REH53965.1"/>
    <property type="molecule type" value="Genomic_DNA"/>
</dbReference>
<sequence length="465" mass="49113">MSDTHAVVLGGGMAGMLAAASLVGHADAITIVEGDTFPETPLPRKGLPQGYHSHMFMGGGAQALDDLLPGTSKLLIAAGAHRRELPGGSLTLSSVGWHRRGPSPAYSIVCSRELMDHIVRQQTLRNTQISVLEQTQVKGLVGDASRITGVRIQRGVAPVETIDADFVVDATGRRSQSPKFLAALGLPAVDEETVDSGLSYSTLLFQAPPGGSAIPVILIQPQAGTGQPGHGATLFPIENNLWICTMTGTRGGEPPADEDGFRKFAENQRHPIIAEMISGMTPLGEVKPYRGTANRRRYYDKLPVPEGFVVLGDAATALNPVYAHGMSVAAHGAVALRRALEANGGLKPGTSRNAQTAIARAADFAWTTASGQDRGFPGTKANREVKVSKGQAKFADRMSRTALSDPVVGNAVYEVYTLAAPQSKAATLPVLLSTLRGPRKPDLTAEQAIAQFPELADLRRTRISS</sequence>
<organism evidence="2 3">
    <name type="scientific">Kutzneria buriramensis</name>
    <dbReference type="NCBI Taxonomy" id="1045776"/>
    <lineage>
        <taxon>Bacteria</taxon>
        <taxon>Bacillati</taxon>
        <taxon>Actinomycetota</taxon>
        <taxon>Actinomycetes</taxon>
        <taxon>Pseudonocardiales</taxon>
        <taxon>Pseudonocardiaceae</taxon>
        <taxon>Kutzneria</taxon>
    </lineage>
</organism>
<reference evidence="2 3" key="1">
    <citation type="submission" date="2018-08" db="EMBL/GenBank/DDBJ databases">
        <title>Genomic Encyclopedia of Archaeal and Bacterial Type Strains, Phase II (KMG-II): from individual species to whole genera.</title>
        <authorList>
            <person name="Goeker M."/>
        </authorList>
    </citation>
    <scope>NUCLEOTIDE SEQUENCE [LARGE SCALE GENOMIC DNA]</scope>
    <source>
        <strain evidence="2 3">DSM 45791</strain>
    </source>
</reference>